<dbReference type="Proteomes" id="UP001168821">
    <property type="component" value="Unassembled WGS sequence"/>
</dbReference>
<reference evidence="1" key="1">
    <citation type="journal article" date="2023" name="G3 (Bethesda)">
        <title>Whole genome assemblies of Zophobas morio and Tenebrio molitor.</title>
        <authorList>
            <person name="Kaur S."/>
            <person name="Stinson S.A."/>
            <person name="diCenzo G.C."/>
        </authorList>
    </citation>
    <scope>NUCLEOTIDE SEQUENCE</scope>
    <source>
        <strain evidence="1">QUZm001</strain>
    </source>
</reference>
<keyword evidence="2" id="KW-1185">Reference proteome</keyword>
<organism evidence="1 2">
    <name type="scientific">Zophobas morio</name>
    <dbReference type="NCBI Taxonomy" id="2755281"/>
    <lineage>
        <taxon>Eukaryota</taxon>
        <taxon>Metazoa</taxon>
        <taxon>Ecdysozoa</taxon>
        <taxon>Arthropoda</taxon>
        <taxon>Hexapoda</taxon>
        <taxon>Insecta</taxon>
        <taxon>Pterygota</taxon>
        <taxon>Neoptera</taxon>
        <taxon>Endopterygota</taxon>
        <taxon>Coleoptera</taxon>
        <taxon>Polyphaga</taxon>
        <taxon>Cucujiformia</taxon>
        <taxon>Tenebrionidae</taxon>
        <taxon>Zophobas</taxon>
    </lineage>
</organism>
<dbReference type="AlphaFoldDB" id="A0AA38HN50"/>
<sequence length="104" mass="11946">MDIDKTRNAFKEKLDLIKIPEACIKAITEVSSETIPKKRGGRNRRRTYWGNSDIAEKWKASIKATRALMGARKLNRAQAALQEDYRQKTSNKLLRKARGSRKSL</sequence>
<evidence type="ECO:0000313" key="2">
    <source>
        <dbReference type="Proteomes" id="UP001168821"/>
    </source>
</evidence>
<comment type="caution">
    <text evidence="1">The sequence shown here is derived from an EMBL/GenBank/DDBJ whole genome shotgun (WGS) entry which is preliminary data.</text>
</comment>
<dbReference type="EMBL" id="JALNTZ010000010">
    <property type="protein sequence ID" value="KAJ3640339.1"/>
    <property type="molecule type" value="Genomic_DNA"/>
</dbReference>
<gene>
    <name evidence="1" type="ORF">Zmor_003644</name>
</gene>
<accession>A0AA38HN50</accession>
<evidence type="ECO:0000313" key="1">
    <source>
        <dbReference type="EMBL" id="KAJ3640339.1"/>
    </source>
</evidence>
<proteinExistence type="predicted"/>
<name>A0AA38HN50_9CUCU</name>
<protein>
    <submittedName>
        <fullName evidence="1">Uncharacterized protein</fullName>
    </submittedName>
</protein>